<feature type="compositionally biased region" description="Basic residues" evidence="1">
    <location>
        <begin position="43"/>
        <end position="54"/>
    </location>
</feature>
<evidence type="ECO:0000256" key="1">
    <source>
        <dbReference type="SAM" id="MobiDB-lite"/>
    </source>
</evidence>
<proteinExistence type="predicted"/>
<reference evidence="2" key="1">
    <citation type="submission" date="2024-06" db="UniProtKB">
        <authorList>
            <consortium name="Ensembl"/>
        </authorList>
    </citation>
    <scope>IDENTIFICATION</scope>
</reference>
<dbReference type="InParanoid" id="M3Y2K0"/>
<name>M3Y2K0_MUSPF</name>
<dbReference type="HOGENOM" id="CLU_1294000_0_0_1"/>
<dbReference type="EMBL" id="AEYP01011786">
    <property type="status" value="NOT_ANNOTATED_CDS"/>
    <property type="molecule type" value="Genomic_DNA"/>
</dbReference>
<dbReference type="EMBL" id="AEYP01011785">
    <property type="status" value="NOT_ANNOTATED_CDS"/>
    <property type="molecule type" value="Genomic_DNA"/>
</dbReference>
<evidence type="ECO:0000313" key="2">
    <source>
        <dbReference type="Ensembl" id="ENSMPUP00000005551.1"/>
    </source>
</evidence>
<protein>
    <submittedName>
        <fullName evidence="2">Uncharacterized protein</fullName>
    </submittedName>
</protein>
<feature type="region of interest" description="Disordered" evidence="1">
    <location>
        <begin position="27"/>
        <end position="194"/>
    </location>
</feature>
<feature type="compositionally biased region" description="Basic and acidic residues" evidence="1">
    <location>
        <begin position="106"/>
        <end position="115"/>
    </location>
</feature>
<feature type="compositionally biased region" description="Basic residues" evidence="1">
    <location>
        <begin position="180"/>
        <end position="192"/>
    </location>
</feature>
<feature type="compositionally biased region" description="Low complexity" evidence="1">
    <location>
        <begin position="83"/>
        <end position="93"/>
    </location>
</feature>
<sequence length="213" mass="23012">MALAAVLLPPLPVRAAHYPGPDPFHHHPVIPGVTHRGPGGGLRRYRCRRRRRRAPRSDWRPDLSGSEAAAAGGQRGGGRGRGLPRFLRAPRPGYSDGRQETTLSPGRERGERRGPGEASPGETARAAGSKLNCRPFFSPSPSLRGGRPTAGAASSPVDSGGTSRRPASARAHGPPSLCPRARRRAPPRHRVPTGRERLHIRILTHLRLEQHLL</sequence>
<accession>M3Y2K0</accession>
<dbReference type="AlphaFoldDB" id="M3Y2K0"/>
<dbReference type="Ensembl" id="ENSMPUT00000005646.1">
    <property type="protein sequence ID" value="ENSMPUP00000005551.1"/>
    <property type="gene ID" value="ENSMPUG00000005594.1"/>
</dbReference>
<organism evidence="2">
    <name type="scientific">Mustela putorius furo</name>
    <name type="common">European domestic ferret</name>
    <name type="synonym">Mustela furo</name>
    <dbReference type="NCBI Taxonomy" id="9669"/>
    <lineage>
        <taxon>Eukaryota</taxon>
        <taxon>Metazoa</taxon>
        <taxon>Chordata</taxon>
        <taxon>Craniata</taxon>
        <taxon>Vertebrata</taxon>
        <taxon>Euteleostomi</taxon>
        <taxon>Mammalia</taxon>
        <taxon>Eutheria</taxon>
        <taxon>Laurasiatheria</taxon>
        <taxon>Carnivora</taxon>
        <taxon>Caniformia</taxon>
        <taxon>Musteloidea</taxon>
        <taxon>Mustelidae</taxon>
        <taxon>Mustelinae</taxon>
        <taxon>Mustela</taxon>
    </lineage>
</organism>